<dbReference type="HOGENOM" id="CLU_005746_3_2_1"/>
<keyword evidence="12" id="KW-0325">Glycoprotein</keyword>
<evidence type="ECO:0000313" key="19">
    <source>
        <dbReference type="Proteomes" id="UP000015101"/>
    </source>
</evidence>
<dbReference type="SUPFAM" id="SSF55785">
    <property type="entry name" value="PYP-like sensor domain (PAS domain)"/>
    <property type="match status" value="1"/>
</dbReference>
<dbReference type="OrthoDB" id="447251at2759"/>
<dbReference type="Gene3D" id="2.60.120.10">
    <property type="entry name" value="Jelly Rolls"/>
    <property type="match status" value="1"/>
</dbReference>
<keyword evidence="9 14" id="KW-1133">Transmembrane helix</keyword>
<dbReference type="CTD" id="20199535"/>
<dbReference type="InterPro" id="IPR003938">
    <property type="entry name" value="K_chnl_volt-dep_EAG/ELK/ERG"/>
</dbReference>
<keyword evidence="3" id="KW-0633">Potassium transport</keyword>
<feature type="transmembrane region" description="Helical" evidence="14">
    <location>
        <begin position="416"/>
        <end position="438"/>
    </location>
</feature>
<dbReference type="PRINTS" id="PR01464">
    <property type="entry name" value="EAGCHANNEL"/>
</dbReference>
<keyword evidence="10" id="KW-0406">Ion transport</keyword>
<feature type="transmembrane region" description="Helical" evidence="14">
    <location>
        <begin position="221"/>
        <end position="243"/>
    </location>
</feature>
<evidence type="ECO:0000256" key="4">
    <source>
        <dbReference type="ARBA" id="ARBA00022553"/>
    </source>
</evidence>
<dbReference type="EMBL" id="AMQM01001069">
    <property type="status" value="NOT_ANNOTATED_CDS"/>
    <property type="molecule type" value="Genomic_DNA"/>
</dbReference>
<dbReference type="PANTHER" id="PTHR10217">
    <property type="entry name" value="VOLTAGE AND LIGAND GATED POTASSIUM CHANNEL"/>
    <property type="match status" value="1"/>
</dbReference>
<evidence type="ECO:0000256" key="3">
    <source>
        <dbReference type="ARBA" id="ARBA00022538"/>
    </source>
</evidence>
<keyword evidence="8" id="KW-0630">Potassium</keyword>
<evidence type="ECO:0000256" key="14">
    <source>
        <dbReference type="SAM" id="Phobius"/>
    </source>
</evidence>
<reference evidence="17 19" key="2">
    <citation type="journal article" date="2013" name="Nature">
        <title>Insights into bilaterian evolution from three spiralian genomes.</title>
        <authorList>
            <person name="Simakov O."/>
            <person name="Marletaz F."/>
            <person name="Cho S.J."/>
            <person name="Edsinger-Gonzales E."/>
            <person name="Havlak P."/>
            <person name="Hellsten U."/>
            <person name="Kuo D.H."/>
            <person name="Larsson T."/>
            <person name="Lv J."/>
            <person name="Arendt D."/>
            <person name="Savage R."/>
            <person name="Osoegawa K."/>
            <person name="de Jong P."/>
            <person name="Grimwood J."/>
            <person name="Chapman J.A."/>
            <person name="Shapiro H."/>
            <person name="Aerts A."/>
            <person name="Otillar R.P."/>
            <person name="Terry A.Y."/>
            <person name="Boore J.L."/>
            <person name="Grigoriev I.V."/>
            <person name="Lindberg D.R."/>
            <person name="Seaver E.C."/>
            <person name="Weisblat D.A."/>
            <person name="Putnam N.H."/>
            <person name="Rokhsar D.S."/>
        </authorList>
    </citation>
    <scope>NUCLEOTIDE SEQUENCE</scope>
</reference>
<dbReference type="OMA" id="RSASCKF"/>
<keyword evidence="4" id="KW-0597">Phosphoprotein</keyword>
<feature type="transmembrane region" description="Helical" evidence="14">
    <location>
        <begin position="445"/>
        <end position="465"/>
    </location>
</feature>
<evidence type="ECO:0000256" key="13">
    <source>
        <dbReference type="ARBA" id="ARBA00023303"/>
    </source>
</evidence>
<dbReference type="Pfam" id="PF00520">
    <property type="entry name" value="Ion_trans"/>
    <property type="match status" value="1"/>
</dbReference>
<evidence type="ECO:0000259" key="15">
    <source>
        <dbReference type="PROSITE" id="PS50042"/>
    </source>
</evidence>
<dbReference type="Pfam" id="PF13426">
    <property type="entry name" value="PAS_9"/>
    <property type="match status" value="1"/>
</dbReference>
<keyword evidence="11 14" id="KW-0472">Membrane</keyword>
<dbReference type="InterPro" id="IPR018490">
    <property type="entry name" value="cNMP-bd_dom_sf"/>
</dbReference>
<dbReference type="PROSITE" id="PS50042">
    <property type="entry name" value="CNMP_BINDING_3"/>
    <property type="match status" value="1"/>
</dbReference>
<dbReference type="InterPro" id="IPR035965">
    <property type="entry name" value="PAS-like_dom_sf"/>
</dbReference>
<dbReference type="NCBIfam" id="TIGR00229">
    <property type="entry name" value="sensory_box"/>
    <property type="match status" value="1"/>
</dbReference>
<dbReference type="SUPFAM" id="SSF81324">
    <property type="entry name" value="Voltage-gated potassium channels"/>
    <property type="match status" value="1"/>
</dbReference>
<evidence type="ECO:0000256" key="10">
    <source>
        <dbReference type="ARBA" id="ARBA00023065"/>
    </source>
</evidence>
<keyword evidence="5 14" id="KW-0812">Transmembrane</keyword>
<comment type="subcellular location">
    <subcellularLocation>
        <location evidence="1">Membrane</location>
        <topology evidence="1">Multi-pass membrane protein</topology>
    </subcellularLocation>
</comment>
<dbReference type="GO" id="GO:0042391">
    <property type="term" value="P:regulation of membrane potential"/>
    <property type="evidence" value="ECO:0000318"/>
    <property type="project" value="GO_Central"/>
</dbReference>
<keyword evidence="2" id="KW-0813">Transport</keyword>
<evidence type="ECO:0000256" key="9">
    <source>
        <dbReference type="ARBA" id="ARBA00022989"/>
    </source>
</evidence>
<keyword evidence="7" id="KW-0851">Voltage-gated channel</keyword>
<dbReference type="PROSITE" id="PS50112">
    <property type="entry name" value="PAS"/>
    <property type="match status" value="1"/>
</dbReference>
<feature type="domain" description="PAS" evidence="16">
    <location>
        <begin position="41"/>
        <end position="89"/>
    </location>
</feature>
<dbReference type="EnsemblMetazoa" id="HelroT162328">
    <property type="protein sequence ID" value="HelroP162328"/>
    <property type="gene ID" value="HelroG162328"/>
</dbReference>
<evidence type="ECO:0000256" key="11">
    <source>
        <dbReference type="ARBA" id="ARBA00023136"/>
    </source>
</evidence>
<sequence length="598" mass="67556">MPTGKGLVAPQNTFLESIIKNCVGKNDCFLLANVRIVDYPIVYCSEGFTRLTGYTQTEVLQRSASCKFMYGSSTAEDTKQKLLEAVTTSTRQSFVMSFNRKNNLGGPLFMLTNTAPIRNEEDVVILLLIYFRDVTNSKTTTSVFDAEKTIKLTDESEEEERREKSRFHSFASSIKKYFGSAKTNKVTPTASFNNDAIPQYRQEPPKTLPQILLHYSHFRNVWEWVILVFTIATAMIAPYAAAFNLGAPADDTTLMILDDLMDIVFLLDIILNLHTTFVDVSGQSSAHVIKLIRLFRLVRVGRTLDRYMEYGQAVLVLLLMAFLLISHWFACIWYAAGRYETLFKLNFDSWVYKLSNDISQGYSIVYETNTTKLTVDIPKDANVWNLLINNQTVKSLNKENLSLIKGPSNFSSYISALYYVLTCLTSVGFGNIAANTVLEKVITSFIMIFGALLYASIFGNVTTLFQQLYMATGKYHDMLKSIQDFMKFNTVPKVLKERVLDYVVSTWTVLNYCPNDMRADICVHLNRMVFKQNPAFRLASESCLRAMAVHFSMMHSAPGDVICHQGESLNSVCFVVSGSLEVVQDEEIIALLGCSFYS</sequence>
<evidence type="ECO:0000256" key="8">
    <source>
        <dbReference type="ARBA" id="ARBA00022958"/>
    </source>
</evidence>
<gene>
    <name evidence="18" type="primary">20199535</name>
    <name evidence="17" type="ORF">HELRODRAFT_162328</name>
</gene>
<dbReference type="CDD" id="cd00130">
    <property type="entry name" value="PAS"/>
    <property type="match status" value="1"/>
</dbReference>
<protein>
    <recommendedName>
        <fullName evidence="20">Cyclic nucleotide-binding domain-containing protein</fullName>
    </recommendedName>
</protein>
<keyword evidence="13" id="KW-0407">Ion channel</keyword>
<dbReference type="PANTHER" id="PTHR10217:SF435">
    <property type="entry name" value="POTASSIUM VOLTAGE-GATED CHANNEL PROTEIN EAG"/>
    <property type="match status" value="1"/>
</dbReference>
<dbReference type="Proteomes" id="UP000015101">
    <property type="component" value="Unassembled WGS sequence"/>
</dbReference>
<evidence type="ECO:0000313" key="18">
    <source>
        <dbReference type="EnsemblMetazoa" id="HelroP162328"/>
    </source>
</evidence>
<reference evidence="18" key="3">
    <citation type="submission" date="2015-06" db="UniProtKB">
        <authorList>
            <consortium name="EnsemblMetazoa"/>
        </authorList>
    </citation>
    <scope>IDENTIFICATION</scope>
</reference>
<dbReference type="KEGG" id="hro:HELRODRAFT_162328"/>
<dbReference type="InterPro" id="IPR000014">
    <property type="entry name" value="PAS"/>
</dbReference>
<evidence type="ECO:0000256" key="5">
    <source>
        <dbReference type="ARBA" id="ARBA00022692"/>
    </source>
</evidence>
<evidence type="ECO:0000256" key="1">
    <source>
        <dbReference type="ARBA" id="ARBA00004141"/>
    </source>
</evidence>
<organism evidence="18 19">
    <name type="scientific">Helobdella robusta</name>
    <name type="common">Californian leech</name>
    <dbReference type="NCBI Taxonomy" id="6412"/>
    <lineage>
        <taxon>Eukaryota</taxon>
        <taxon>Metazoa</taxon>
        <taxon>Spiralia</taxon>
        <taxon>Lophotrochozoa</taxon>
        <taxon>Annelida</taxon>
        <taxon>Clitellata</taxon>
        <taxon>Hirudinea</taxon>
        <taxon>Rhynchobdellida</taxon>
        <taxon>Glossiphoniidae</taxon>
        <taxon>Helobdella</taxon>
    </lineage>
</organism>
<dbReference type="InterPro" id="IPR000595">
    <property type="entry name" value="cNMP-bd_dom"/>
</dbReference>
<evidence type="ECO:0008006" key="20">
    <source>
        <dbReference type="Google" id="ProtNLM"/>
    </source>
</evidence>
<keyword evidence="19" id="KW-1185">Reference proteome</keyword>
<keyword evidence="6" id="KW-0631">Potassium channel</keyword>
<dbReference type="InterPro" id="IPR050818">
    <property type="entry name" value="KCNH_animal-type"/>
</dbReference>
<evidence type="ECO:0000256" key="12">
    <source>
        <dbReference type="ARBA" id="ARBA00023180"/>
    </source>
</evidence>
<dbReference type="GO" id="GO:0005886">
    <property type="term" value="C:plasma membrane"/>
    <property type="evidence" value="ECO:0000318"/>
    <property type="project" value="GO_Central"/>
</dbReference>
<dbReference type="eggNOG" id="KOG0501">
    <property type="taxonomic scope" value="Eukaryota"/>
</dbReference>
<dbReference type="GO" id="GO:0008076">
    <property type="term" value="C:voltage-gated potassium channel complex"/>
    <property type="evidence" value="ECO:0000318"/>
    <property type="project" value="GO_Central"/>
</dbReference>
<dbReference type="PRINTS" id="PR01463">
    <property type="entry name" value="EAGCHANLFMLY"/>
</dbReference>
<dbReference type="Gene3D" id="1.10.287.70">
    <property type="match status" value="1"/>
</dbReference>
<accession>T1ESI5</accession>
<dbReference type="InterPro" id="IPR005821">
    <property type="entry name" value="Ion_trans_dom"/>
</dbReference>
<feature type="transmembrane region" description="Helical" evidence="14">
    <location>
        <begin position="313"/>
        <end position="336"/>
    </location>
</feature>
<evidence type="ECO:0000313" key="17">
    <source>
        <dbReference type="EMBL" id="ESN98867.1"/>
    </source>
</evidence>
<dbReference type="GO" id="GO:0071805">
    <property type="term" value="P:potassium ion transmembrane transport"/>
    <property type="evidence" value="ECO:0000318"/>
    <property type="project" value="GO_Central"/>
</dbReference>
<dbReference type="InParanoid" id="T1ESI5"/>
<proteinExistence type="predicted"/>
<name>T1ESI5_HELRO</name>
<reference evidence="19" key="1">
    <citation type="submission" date="2012-12" db="EMBL/GenBank/DDBJ databases">
        <authorList>
            <person name="Hellsten U."/>
            <person name="Grimwood J."/>
            <person name="Chapman J.A."/>
            <person name="Shapiro H."/>
            <person name="Aerts A."/>
            <person name="Otillar R.P."/>
            <person name="Terry A.Y."/>
            <person name="Boore J.L."/>
            <person name="Simakov O."/>
            <person name="Marletaz F."/>
            <person name="Cho S.-J."/>
            <person name="Edsinger-Gonzales E."/>
            <person name="Havlak P."/>
            <person name="Kuo D.-H."/>
            <person name="Larsson T."/>
            <person name="Lv J."/>
            <person name="Arendt D."/>
            <person name="Savage R."/>
            <person name="Osoegawa K."/>
            <person name="de Jong P."/>
            <person name="Lindberg D.R."/>
            <person name="Seaver E.C."/>
            <person name="Weisblat D.A."/>
            <person name="Putnam N.H."/>
            <person name="Grigoriev I.V."/>
            <person name="Rokhsar D.S."/>
        </authorList>
    </citation>
    <scope>NUCLEOTIDE SEQUENCE</scope>
</reference>
<dbReference type="Gene3D" id="3.30.450.20">
    <property type="entry name" value="PAS domain"/>
    <property type="match status" value="1"/>
</dbReference>
<dbReference type="InterPro" id="IPR003949">
    <property type="entry name" value="K_chnl_volt-dep_EAG"/>
</dbReference>
<dbReference type="CDD" id="cd00038">
    <property type="entry name" value="CAP_ED"/>
    <property type="match status" value="1"/>
</dbReference>
<dbReference type="SUPFAM" id="SSF51206">
    <property type="entry name" value="cAMP-binding domain-like"/>
    <property type="match status" value="1"/>
</dbReference>
<dbReference type="Gene3D" id="1.10.1200.260">
    <property type="match status" value="1"/>
</dbReference>
<evidence type="ECO:0000259" key="16">
    <source>
        <dbReference type="PROSITE" id="PS50112"/>
    </source>
</evidence>
<dbReference type="EMBL" id="KB097143">
    <property type="protein sequence ID" value="ESN98867.1"/>
    <property type="molecule type" value="Genomic_DNA"/>
</dbReference>
<evidence type="ECO:0000256" key="6">
    <source>
        <dbReference type="ARBA" id="ARBA00022826"/>
    </source>
</evidence>
<dbReference type="InterPro" id="IPR014710">
    <property type="entry name" value="RmlC-like_jellyroll"/>
</dbReference>
<dbReference type="GeneID" id="20199535"/>
<feature type="domain" description="Cyclic nucleotide-binding" evidence="15">
    <location>
        <begin position="535"/>
        <end position="593"/>
    </location>
</feature>
<dbReference type="RefSeq" id="XP_009022815.1">
    <property type="nucleotide sequence ID" value="XM_009024567.1"/>
</dbReference>
<evidence type="ECO:0000256" key="2">
    <source>
        <dbReference type="ARBA" id="ARBA00022448"/>
    </source>
</evidence>
<evidence type="ECO:0000256" key="7">
    <source>
        <dbReference type="ARBA" id="ARBA00022882"/>
    </source>
</evidence>
<dbReference type="FunFam" id="1.10.1200.260:FF:000003">
    <property type="entry name" value="Potassium voltage-gated channel subfamily H member 1"/>
    <property type="match status" value="1"/>
</dbReference>
<dbReference type="STRING" id="6412.T1ESI5"/>
<dbReference type="AlphaFoldDB" id="T1ESI5"/>
<dbReference type="GO" id="GO:0005249">
    <property type="term" value="F:voltage-gated potassium channel activity"/>
    <property type="evidence" value="ECO:0000318"/>
    <property type="project" value="GO_Central"/>
</dbReference>